<dbReference type="Gene3D" id="3.40.50.300">
    <property type="entry name" value="P-loop containing nucleotide triphosphate hydrolases"/>
    <property type="match status" value="1"/>
</dbReference>
<dbReference type="RefSeq" id="WP_012778676.1">
    <property type="nucleotide sequence ID" value="NC_020549.1"/>
</dbReference>
<evidence type="ECO:0000256" key="1">
    <source>
        <dbReference type="ARBA" id="ARBA00009427"/>
    </source>
</evidence>
<dbReference type="Proteomes" id="UP000011820">
    <property type="component" value="Chromosome"/>
</dbReference>
<reference evidence="10 11" key="1">
    <citation type="journal article" date="2013" name="Genome Announc.">
        <title>Complete Genome Sequence of a Chinese Strain of 'Candidatus Liberibacter asiaticus'.</title>
        <authorList>
            <person name="Lin H."/>
            <person name="Han C.S."/>
            <person name="Liu B."/>
            <person name="Lou B."/>
            <person name="Bai X."/>
            <person name="Deng C."/>
            <person name="Civerolo E.L."/>
            <person name="Gupta G."/>
        </authorList>
    </citation>
    <scope>NUCLEOTIDE SEQUENCE [LARGE SCALE GENOMIC DNA]</scope>
    <source>
        <strain evidence="11">gxpsy</strain>
    </source>
</reference>
<keyword evidence="8" id="KW-0963">Cytoplasm</keyword>
<dbReference type="GeneID" id="93076695"/>
<feature type="domain" description="Cytidylate kinase" evidence="9">
    <location>
        <begin position="11"/>
        <end position="204"/>
    </location>
</feature>
<evidence type="ECO:0000259" key="9">
    <source>
        <dbReference type="Pfam" id="PF02224"/>
    </source>
</evidence>
<keyword evidence="2 8" id="KW-0808">Transferase</keyword>
<dbReference type="Pfam" id="PF02224">
    <property type="entry name" value="Cytidylate_kin"/>
    <property type="match status" value="1"/>
</dbReference>
<evidence type="ECO:0000256" key="8">
    <source>
        <dbReference type="HAMAP-Rule" id="MF_00238"/>
    </source>
</evidence>
<accession>A0ABM5NEY6</accession>
<dbReference type="GO" id="GO:0016301">
    <property type="term" value="F:kinase activity"/>
    <property type="evidence" value="ECO:0007669"/>
    <property type="project" value="UniProtKB-KW"/>
</dbReference>
<dbReference type="SUPFAM" id="SSF52540">
    <property type="entry name" value="P-loop containing nucleoside triphosphate hydrolases"/>
    <property type="match status" value="1"/>
</dbReference>
<name>A0ABM5NEY6_LIBAS</name>
<comment type="catalytic activity">
    <reaction evidence="7 8">
        <text>CMP + ATP = CDP + ADP</text>
        <dbReference type="Rhea" id="RHEA:11600"/>
        <dbReference type="ChEBI" id="CHEBI:30616"/>
        <dbReference type="ChEBI" id="CHEBI:58069"/>
        <dbReference type="ChEBI" id="CHEBI:60377"/>
        <dbReference type="ChEBI" id="CHEBI:456216"/>
        <dbReference type="EC" id="2.7.4.25"/>
    </reaction>
</comment>
<dbReference type="EC" id="2.7.4.25" evidence="8"/>
<dbReference type="InterPro" id="IPR011994">
    <property type="entry name" value="Cytidylate_kinase_dom"/>
</dbReference>
<comment type="catalytic activity">
    <reaction evidence="6 8">
        <text>dCMP + ATP = dCDP + ADP</text>
        <dbReference type="Rhea" id="RHEA:25094"/>
        <dbReference type="ChEBI" id="CHEBI:30616"/>
        <dbReference type="ChEBI" id="CHEBI:57566"/>
        <dbReference type="ChEBI" id="CHEBI:58593"/>
        <dbReference type="ChEBI" id="CHEBI:456216"/>
        <dbReference type="EC" id="2.7.4.25"/>
    </reaction>
</comment>
<evidence type="ECO:0000256" key="7">
    <source>
        <dbReference type="ARBA" id="ARBA00048478"/>
    </source>
</evidence>
<evidence type="ECO:0000313" key="11">
    <source>
        <dbReference type="Proteomes" id="UP000011820"/>
    </source>
</evidence>
<organism evidence="10 11">
    <name type="scientific">Candidatus Liberibacter asiaticus str. gxpsy</name>
    <dbReference type="NCBI Taxonomy" id="1174529"/>
    <lineage>
        <taxon>Bacteria</taxon>
        <taxon>Pseudomonadati</taxon>
        <taxon>Pseudomonadota</taxon>
        <taxon>Alphaproteobacteria</taxon>
        <taxon>Hyphomicrobiales</taxon>
        <taxon>Rhizobiaceae</taxon>
        <taxon>Liberibacter</taxon>
    </lineage>
</organism>
<evidence type="ECO:0000256" key="5">
    <source>
        <dbReference type="ARBA" id="ARBA00022840"/>
    </source>
</evidence>
<proteinExistence type="inferred from homology"/>
<dbReference type="HAMAP" id="MF_00238">
    <property type="entry name" value="Cytidyl_kinase_type1"/>
    <property type="match status" value="1"/>
</dbReference>
<keyword evidence="3 8" id="KW-0547">Nucleotide-binding</keyword>
<dbReference type="InterPro" id="IPR003136">
    <property type="entry name" value="Cytidylate_kin"/>
</dbReference>
<evidence type="ECO:0000256" key="3">
    <source>
        <dbReference type="ARBA" id="ARBA00022741"/>
    </source>
</evidence>
<dbReference type="NCBIfam" id="TIGR00017">
    <property type="entry name" value="cmk"/>
    <property type="match status" value="1"/>
</dbReference>
<evidence type="ECO:0000313" key="10">
    <source>
        <dbReference type="EMBL" id="AGH16694.1"/>
    </source>
</evidence>
<dbReference type="CDD" id="cd02020">
    <property type="entry name" value="CMPK"/>
    <property type="match status" value="1"/>
</dbReference>
<keyword evidence="5 8" id="KW-0067">ATP-binding</keyword>
<evidence type="ECO:0000256" key="6">
    <source>
        <dbReference type="ARBA" id="ARBA00047615"/>
    </source>
</evidence>
<keyword evidence="4 8" id="KW-0418">Kinase</keyword>
<evidence type="ECO:0000256" key="4">
    <source>
        <dbReference type="ARBA" id="ARBA00022777"/>
    </source>
</evidence>
<protein>
    <recommendedName>
        <fullName evidence="8">Cytidylate kinase</fullName>
        <shortName evidence="8">CK</shortName>
        <ecNumber evidence="8">2.7.4.25</ecNumber>
    </recommendedName>
    <alternativeName>
        <fullName evidence="8">Cytidine monophosphate kinase</fullName>
        <shortName evidence="8">CMP kinase</shortName>
    </alternativeName>
</protein>
<sequence length="217" mass="24133">MGRLESQSIIIAIDGTAAAGKGVLSRFIALEYGFHYLDTGLIYRAVAKNILDAGISLDDEKMAIKIAQNIVLSNLDKAQLSSNAIANVASQVASIDSVRDALIDIQRSFAQNKLGVILDGRDIGTIIFPDARIKFYVTASLDIRARRRYNEMVSRGEKVDYVKILEDLRNRDNQDRNRSYCPLVRDKDAYFFDTSEMDIGTMCKVAKGLIDTKLDNS</sequence>
<keyword evidence="11" id="KW-1185">Reference proteome</keyword>
<gene>
    <name evidence="8" type="primary">cmk</name>
    <name evidence="10" type="ORF">WSI_01620</name>
</gene>
<evidence type="ECO:0000256" key="2">
    <source>
        <dbReference type="ARBA" id="ARBA00022679"/>
    </source>
</evidence>
<dbReference type="InterPro" id="IPR027417">
    <property type="entry name" value="P-loop_NTPase"/>
</dbReference>
<comment type="similarity">
    <text evidence="1 8">Belongs to the cytidylate kinase family. Type 1 subfamily.</text>
</comment>
<comment type="subcellular location">
    <subcellularLocation>
        <location evidence="8">Cytoplasm</location>
    </subcellularLocation>
</comment>
<feature type="binding site" evidence="8">
    <location>
        <begin position="15"/>
        <end position="23"/>
    </location>
    <ligand>
        <name>ATP</name>
        <dbReference type="ChEBI" id="CHEBI:30616"/>
    </ligand>
</feature>
<dbReference type="EMBL" id="CP004005">
    <property type="protein sequence ID" value="AGH16694.1"/>
    <property type="molecule type" value="Genomic_DNA"/>
</dbReference>